<dbReference type="KEGG" id="pacr:FXN63_17815"/>
<keyword evidence="2" id="KW-1185">Reference proteome</keyword>
<evidence type="ECO:0000313" key="2">
    <source>
        <dbReference type="Proteomes" id="UP000325161"/>
    </source>
</evidence>
<dbReference type="Proteomes" id="UP000325161">
    <property type="component" value="Chromosome"/>
</dbReference>
<dbReference type="InterPro" id="IPR050509">
    <property type="entry name" value="CoA-transferase_III"/>
</dbReference>
<sequence length="466" mass="50144">MSDARTDIFLPEIWQAMRGDAARLDDVSLSLAGGLPSAFPVSMLAQATVGSAALALSEVIEAQGGMASQVKVDGRLASFWFDMSLRPQNWTPPSARDELAADYPTRDGWIRLHTNAPHHRRAAKRVLGDCRSYDTMAESVAQWDKDALETAVVQAGGCAAAMRDHAAWLAHPQGIAVGADPLVLWNHGLPGTRTPWRGTPARPLQGLRVLDLTRVLAGPTASRFLAGFGAEVLRIDPPWWDEPGLVPEMTLGKQCTQLNLTIAADRERFGVLLSEADVFLHGYRADALENLGFGAEWRQQHCPGLVDVSLNAYGWQGPWQARRGFDSLVQMSCGIAEAGMRWAGKDKPVPLPVQGLDHGTGYLLAAAALRGLAERLTTGAGARAQVSLARTAKLLMDAPDIDPPPAPLAPETSADLAFELEATAWGPARRLLAPVTVGEARMRWHLPAGPLHRAPAAWPDAARNTQ</sequence>
<protein>
    <submittedName>
        <fullName evidence="1">Acyl-CoA transferase</fullName>
    </submittedName>
</protein>
<dbReference type="SUPFAM" id="SSF89796">
    <property type="entry name" value="CoA-transferase family III (CaiB/BaiF)"/>
    <property type="match status" value="2"/>
</dbReference>
<name>A0A5C0AYQ3_9BURK</name>
<evidence type="ECO:0000313" key="1">
    <source>
        <dbReference type="EMBL" id="QEI07488.1"/>
    </source>
</evidence>
<dbReference type="OrthoDB" id="9058532at2"/>
<reference evidence="1 2" key="1">
    <citation type="submission" date="2019-08" db="EMBL/GenBank/DDBJ databases">
        <title>Amphibian skin-associated Pigmentiphaga: genome sequence and occurrence across geography and hosts.</title>
        <authorList>
            <person name="Bletz M.C."/>
            <person name="Bunk B."/>
            <person name="Sproeer C."/>
            <person name="Biwer P."/>
            <person name="Reiter S."/>
            <person name="Rabemananjara F.C.E."/>
            <person name="Schulz S."/>
            <person name="Overmann J."/>
            <person name="Vences M."/>
        </authorList>
    </citation>
    <scope>NUCLEOTIDE SEQUENCE [LARGE SCALE GENOMIC DNA]</scope>
    <source>
        <strain evidence="1 2">Mada1488</strain>
    </source>
</reference>
<dbReference type="GO" id="GO:0016740">
    <property type="term" value="F:transferase activity"/>
    <property type="evidence" value="ECO:0007669"/>
    <property type="project" value="UniProtKB-KW"/>
</dbReference>
<dbReference type="PANTHER" id="PTHR48228:SF4">
    <property type="entry name" value="BLR3030 PROTEIN"/>
    <property type="match status" value="1"/>
</dbReference>
<dbReference type="PANTHER" id="PTHR48228">
    <property type="entry name" value="SUCCINYL-COA--D-CITRAMALATE COA-TRANSFERASE"/>
    <property type="match status" value="1"/>
</dbReference>
<gene>
    <name evidence="1" type="ORF">FXN63_17815</name>
</gene>
<dbReference type="Gene3D" id="3.40.50.10540">
    <property type="entry name" value="Crotonobetainyl-coa:carnitine coa-transferase, domain 1"/>
    <property type="match status" value="1"/>
</dbReference>
<organism evidence="1 2">
    <name type="scientific">Pigmentiphaga aceris</name>
    <dbReference type="NCBI Taxonomy" id="1940612"/>
    <lineage>
        <taxon>Bacteria</taxon>
        <taxon>Pseudomonadati</taxon>
        <taxon>Pseudomonadota</taxon>
        <taxon>Betaproteobacteria</taxon>
        <taxon>Burkholderiales</taxon>
        <taxon>Alcaligenaceae</taxon>
        <taxon>Pigmentiphaga</taxon>
    </lineage>
</organism>
<dbReference type="InterPro" id="IPR023606">
    <property type="entry name" value="CoA-Trfase_III_dom_1_sf"/>
</dbReference>
<accession>A0A5C0AYQ3</accession>
<dbReference type="EMBL" id="CP043046">
    <property type="protein sequence ID" value="QEI07488.1"/>
    <property type="molecule type" value="Genomic_DNA"/>
</dbReference>
<dbReference type="AlphaFoldDB" id="A0A5C0AYQ3"/>
<keyword evidence="1" id="KW-0808">Transferase</keyword>
<dbReference type="Pfam" id="PF02515">
    <property type="entry name" value="CoA_transf_3"/>
    <property type="match status" value="1"/>
</dbReference>
<dbReference type="InterPro" id="IPR003673">
    <property type="entry name" value="CoA-Trfase_fam_III"/>
</dbReference>
<dbReference type="RefSeq" id="WP_148816535.1">
    <property type="nucleotide sequence ID" value="NZ_CP043046.1"/>
</dbReference>
<proteinExistence type="predicted"/>